<dbReference type="InterPro" id="IPR029486">
    <property type="entry name" value="GH97_N"/>
</dbReference>
<evidence type="ECO:0000256" key="1">
    <source>
        <dbReference type="ARBA" id="ARBA00001913"/>
    </source>
</evidence>
<feature type="domain" description="Glycosyl-hydrolase 97 N-terminal" evidence="6">
    <location>
        <begin position="29"/>
        <end position="255"/>
    </location>
</feature>
<dbReference type="InterPro" id="IPR014718">
    <property type="entry name" value="GH-type_carb-bd"/>
</dbReference>
<evidence type="ECO:0000256" key="3">
    <source>
        <dbReference type="ARBA" id="ARBA00022837"/>
    </source>
</evidence>
<evidence type="ECO:0000259" key="5">
    <source>
        <dbReference type="Pfam" id="PF10566"/>
    </source>
</evidence>
<dbReference type="InterPro" id="IPR029483">
    <property type="entry name" value="GH97_C"/>
</dbReference>
<name>A0AA37ST60_9BACT</name>
<reference evidence="8" key="1">
    <citation type="journal article" date="2014" name="Int. J. Syst. Evol. Microbiol.">
        <title>Complete genome sequence of Corynebacterium casei LMG S-19264T (=DSM 44701T), isolated from a smear-ripened cheese.</title>
        <authorList>
            <consortium name="US DOE Joint Genome Institute (JGI-PGF)"/>
            <person name="Walter F."/>
            <person name="Albersmeier A."/>
            <person name="Kalinowski J."/>
            <person name="Ruckert C."/>
        </authorList>
    </citation>
    <scope>NUCLEOTIDE SEQUENCE</scope>
    <source>
        <strain evidence="8">NBRC 108769</strain>
    </source>
</reference>
<feature type="domain" description="Glycosyl-hydrolase 97 C-terminal oligomerisation" evidence="7">
    <location>
        <begin position="523"/>
        <end position="619"/>
    </location>
</feature>
<dbReference type="Pfam" id="PF14509">
    <property type="entry name" value="GH97_C"/>
    <property type="match status" value="1"/>
</dbReference>
<evidence type="ECO:0000259" key="7">
    <source>
        <dbReference type="Pfam" id="PF14509"/>
    </source>
</evidence>
<dbReference type="InterPro" id="IPR052720">
    <property type="entry name" value="Glycosyl_hydrolase_97"/>
</dbReference>
<comment type="subunit">
    <text evidence="2">Monomer.</text>
</comment>
<dbReference type="Proteomes" id="UP001156666">
    <property type="component" value="Unassembled WGS sequence"/>
</dbReference>
<comment type="caution">
    <text evidence="8">The sequence shown here is derived from an EMBL/GenBank/DDBJ whole genome shotgun (WGS) entry which is preliminary data.</text>
</comment>
<evidence type="ECO:0000256" key="4">
    <source>
        <dbReference type="SAM" id="SignalP"/>
    </source>
</evidence>
<dbReference type="PANTHER" id="PTHR35803">
    <property type="entry name" value="GLUCAN 1,4-ALPHA-GLUCOSIDASE SUSB-RELATED"/>
    <property type="match status" value="1"/>
</dbReference>
<feature type="signal peptide" evidence="4">
    <location>
        <begin position="1"/>
        <end position="19"/>
    </location>
</feature>
<reference evidence="8" key="2">
    <citation type="submission" date="2023-01" db="EMBL/GenBank/DDBJ databases">
        <title>Draft genome sequence of Portibacter lacus strain NBRC 108769.</title>
        <authorList>
            <person name="Sun Q."/>
            <person name="Mori K."/>
        </authorList>
    </citation>
    <scope>NUCLEOTIDE SEQUENCE</scope>
    <source>
        <strain evidence="8">NBRC 108769</strain>
    </source>
</reference>
<dbReference type="Gene3D" id="3.20.20.70">
    <property type="entry name" value="Aldolase class I"/>
    <property type="match status" value="1"/>
</dbReference>
<gene>
    <name evidence="8" type="ORF">GCM10007940_46340</name>
</gene>
<dbReference type="RefSeq" id="WP_235293540.1">
    <property type="nucleotide sequence ID" value="NZ_BSOH01000037.1"/>
</dbReference>
<accession>A0AA37ST60</accession>
<comment type="cofactor">
    <cofactor evidence="1">
        <name>Ca(2+)</name>
        <dbReference type="ChEBI" id="CHEBI:29108"/>
    </cofactor>
</comment>
<dbReference type="InterPro" id="IPR017853">
    <property type="entry name" value="GH"/>
</dbReference>
<keyword evidence="3" id="KW-0106">Calcium</keyword>
<feature type="domain" description="Glycosyl-hydrolase 97 catalytic" evidence="5">
    <location>
        <begin position="280"/>
        <end position="425"/>
    </location>
</feature>
<keyword evidence="4" id="KW-0732">Signal</keyword>
<proteinExistence type="predicted"/>
<organism evidence="8 9">
    <name type="scientific">Portibacter lacus</name>
    <dbReference type="NCBI Taxonomy" id="1099794"/>
    <lineage>
        <taxon>Bacteria</taxon>
        <taxon>Pseudomonadati</taxon>
        <taxon>Bacteroidota</taxon>
        <taxon>Saprospiria</taxon>
        <taxon>Saprospirales</taxon>
        <taxon>Haliscomenobacteraceae</taxon>
        <taxon>Portibacter</taxon>
    </lineage>
</organism>
<dbReference type="SUPFAM" id="SSF51445">
    <property type="entry name" value="(Trans)glycosidases"/>
    <property type="match status" value="1"/>
</dbReference>
<dbReference type="Pfam" id="PF14508">
    <property type="entry name" value="GH97_N"/>
    <property type="match status" value="1"/>
</dbReference>
<dbReference type="EMBL" id="BSOH01000037">
    <property type="protein sequence ID" value="GLR20018.1"/>
    <property type="molecule type" value="Genomic_DNA"/>
</dbReference>
<evidence type="ECO:0000259" key="6">
    <source>
        <dbReference type="Pfam" id="PF14508"/>
    </source>
</evidence>
<dbReference type="Gene3D" id="2.70.98.10">
    <property type="match status" value="1"/>
</dbReference>
<evidence type="ECO:0000313" key="9">
    <source>
        <dbReference type="Proteomes" id="UP001156666"/>
    </source>
</evidence>
<dbReference type="InterPro" id="IPR019563">
    <property type="entry name" value="GH97_catalytic"/>
</dbReference>
<keyword evidence="9" id="KW-1185">Reference proteome</keyword>
<protein>
    <submittedName>
        <fullName evidence="8">Alpha-glucosidase</fullName>
    </submittedName>
</protein>
<evidence type="ECO:0000256" key="2">
    <source>
        <dbReference type="ARBA" id="ARBA00011245"/>
    </source>
</evidence>
<feature type="chain" id="PRO_5041302062" evidence="4">
    <location>
        <begin position="20"/>
        <end position="621"/>
    </location>
</feature>
<sequence>MNKIILLFLSLFAIVNSNAQILESAKTFSSPNEILSLTIHQKNDDLQLSIDYKGQTIKAILSDYGSTIGKIDTKIVNQPWTSIIGERAEIQNHFREITVPAKDKEGRNLLINCRLYDESLAFQYQYDEEQFKNTTIEGDPLLWTFDGNYKTWITERSQGEYHESSINEFKKNAERPILIQGGEDIFYAVGEAAVINYPRSKFQSSASADNSLSVVPESSIKLSVASYKSPWRFVIFGDSPGAILEKNYLLENLNDENQISDPSWIRPGKVIREVTLTTTGGIACVDFAVKNGLQYVEFDAGWYGNEYDNASDASTITIDPNRSKGPLDLHRVIKYAKERNIGIILYVNNRAMLKQLDQILPLYQSWGIAGVKYGFVNTGTQEYNAWLHDAVVKAANHKLLVDIHDDYRPTGFSRTYPNLLTQEGIRGDEESPSVEHSLYTIFIRGIAGAADNTNCYLAPRVVKIMGGKGAQMAKSIMIYSPWQFLYWYDRPMESPRKKGGAGSSESVLTPDIGYEFYADLPTTWDEIRVLNSSMGNYGTIARKKGDNWYIGSLNANVQRTIALDFSFLEPGSSYETVIYFQDDQALESNEIKRTYKEINSKSKFQLDLLANTGFAMVLKKK</sequence>
<dbReference type="AlphaFoldDB" id="A0AA37ST60"/>
<dbReference type="Pfam" id="PF10566">
    <property type="entry name" value="Glyco_hydro_97"/>
    <property type="match status" value="1"/>
</dbReference>
<evidence type="ECO:0000313" key="8">
    <source>
        <dbReference type="EMBL" id="GLR20018.1"/>
    </source>
</evidence>
<dbReference type="InterPro" id="IPR013785">
    <property type="entry name" value="Aldolase_TIM"/>
</dbReference>
<dbReference type="PANTHER" id="PTHR35803:SF3">
    <property type="entry name" value="ALPHA-GLUCOSIDASE"/>
    <property type="match status" value="1"/>
</dbReference>
<dbReference type="GO" id="GO:0030246">
    <property type="term" value="F:carbohydrate binding"/>
    <property type="evidence" value="ECO:0007669"/>
    <property type="project" value="InterPro"/>
</dbReference>